<feature type="transmembrane region" description="Helical" evidence="1">
    <location>
        <begin position="127"/>
        <end position="146"/>
    </location>
</feature>
<keyword evidence="1" id="KW-1133">Transmembrane helix</keyword>
<evidence type="ECO:0000313" key="2">
    <source>
        <dbReference type="EMBL" id="KNC24158.1"/>
    </source>
</evidence>
<organism evidence="2 3">
    <name type="scientific">Lucilia cuprina</name>
    <name type="common">Green bottle fly</name>
    <name type="synonym">Australian sheep blowfly</name>
    <dbReference type="NCBI Taxonomy" id="7375"/>
    <lineage>
        <taxon>Eukaryota</taxon>
        <taxon>Metazoa</taxon>
        <taxon>Ecdysozoa</taxon>
        <taxon>Arthropoda</taxon>
        <taxon>Hexapoda</taxon>
        <taxon>Insecta</taxon>
        <taxon>Pterygota</taxon>
        <taxon>Neoptera</taxon>
        <taxon>Endopterygota</taxon>
        <taxon>Diptera</taxon>
        <taxon>Brachycera</taxon>
        <taxon>Muscomorpha</taxon>
        <taxon>Oestroidea</taxon>
        <taxon>Calliphoridae</taxon>
        <taxon>Luciliinae</taxon>
        <taxon>Lucilia</taxon>
    </lineage>
</organism>
<comment type="caution">
    <text evidence="2">The sequence shown here is derived from an EMBL/GenBank/DDBJ whole genome shotgun (WGS) entry which is preliminary data.</text>
</comment>
<keyword evidence="1" id="KW-0812">Transmembrane</keyword>
<sequence length="197" mass="20549">MEPICKAVCCVAEAQLRRGKILPKLKFGLESSGSCGRSSGCGFMIFISFFGRFGFCLGCMGCGSSGNFAFKLPIAVCSPKISEVTGSGISVAGCMITTFSPAGLGCFLVSVVGVGVMGLLKALPCSALAMASSMACCFLFCISSFSNCCLLSISKRSCSICFCFLTRSSSICSSCLCLSNSHRRMDSRSCSCCLMAM</sequence>
<feature type="transmembrane region" description="Helical" evidence="1">
    <location>
        <begin position="99"/>
        <end position="120"/>
    </location>
</feature>
<proteinExistence type="predicted"/>
<evidence type="ECO:0000313" key="3">
    <source>
        <dbReference type="Proteomes" id="UP000037069"/>
    </source>
</evidence>
<protein>
    <submittedName>
        <fullName evidence="2">Uncharacterized protein</fullName>
    </submittedName>
</protein>
<keyword evidence="1" id="KW-0472">Membrane</keyword>
<keyword evidence="3" id="KW-1185">Reference proteome</keyword>
<accession>A0A0L0BVW9</accession>
<reference evidence="2 3" key="1">
    <citation type="journal article" date="2015" name="Nat. Commun.">
        <title>Lucilia cuprina genome unlocks parasitic fly biology to underpin future interventions.</title>
        <authorList>
            <person name="Anstead C.A."/>
            <person name="Korhonen P.K."/>
            <person name="Young N.D."/>
            <person name="Hall R.S."/>
            <person name="Jex A.R."/>
            <person name="Murali S.C."/>
            <person name="Hughes D.S."/>
            <person name="Lee S.F."/>
            <person name="Perry T."/>
            <person name="Stroehlein A.J."/>
            <person name="Ansell B.R."/>
            <person name="Breugelmans B."/>
            <person name="Hofmann A."/>
            <person name="Qu J."/>
            <person name="Dugan S."/>
            <person name="Lee S.L."/>
            <person name="Chao H."/>
            <person name="Dinh H."/>
            <person name="Han Y."/>
            <person name="Doddapaneni H.V."/>
            <person name="Worley K.C."/>
            <person name="Muzny D.M."/>
            <person name="Ioannidis P."/>
            <person name="Waterhouse R.M."/>
            <person name="Zdobnov E.M."/>
            <person name="James P.J."/>
            <person name="Bagnall N.H."/>
            <person name="Kotze A.C."/>
            <person name="Gibbs R.A."/>
            <person name="Richards S."/>
            <person name="Batterham P."/>
            <person name="Gasser R.B."/>
        </authorList>
    </citation>
    <scope>NUCLEOTIDE SEQUENCE [LARGE SCALE GENOMIC DNA]</scope>
    <source>
        <strain evidence="2 3">LS</strain>
        <tissue evidence="2">Full body</tissue>
    </source>
</reference>
<dbReference type="AlphaFoldDB" id="A0A0L0BVW9"/>
<dbReference type="EMBL" id="JRES01001255">
    <property type="protein sequence ID" value="KNC24158.1"/>
    <property type="molecule type" value="Genomic_DNA"/>
</dbReference>
<dbReference type="Proteomes" id="UP000037069">
    <property type="component" value="Unassembled WGS sequence"/>
</dbReference>
<name>A0A0L0BVW9_LUCCU</name>
<gene>
    <name evidence="2" type="ORF">FF38_11173</name>
</gene>
<evidence type="ECO:0000256" key="1">
    <source>
        <dbReference type="SAM" id="Phobius"/>
    </source>
</evidence>